<evidence type="ECO:0000256" key="3">
    <source>
        <dbReference type="ARBA" id="ARBA00022490"/>
    </source>
</evidence>
<dbReference type="AlphaFoldDB" id="A0A164UL46"/>
<dbReference type="OMA" id="DRIFCHA"/>
<organism evidence="9">
    <name type="scientific">Daucus carota subsp. sativus</name>
    <name type="common">Carrot</name>
    <dbReference type="NCBI Taxonomy" id="79200"/>
    <lineage>
        <taxon>Eukaryota</taxon>
        <taxon>Viridiplantae</taxon>
        <taxon>Streptophyta</taxon>
        <taxon>Embryophyta</taxon>
        <taxon>Tracheophyta</taxon>
        <taxon>Spermatophyta</taxon>
        <taxon>Magnoliopsida</taxon>
        <taxon>eudicotyledons</taxon>
        <taxon>Gunneridae</taxon>
        <taxon>Pentapetalae</taxon>
        <taxon>asterids</taxon>
        <taxon>campanulids</taxon>
        <taxon>Apiales</taxon>
        <taxon>Apiaceae</taxon>
        <taxon>Apioideae</taxon>
        <taxon>Scandiceae</taxon>
        <taxon>Daucinae</taxon>
        <taxon>Daucus</taxon>
        <taxon>Daucus sect. Daucus</taxon>
    </lineage>
</organism>
<dbReference type="EMBL" id="CP093349">
    <property type="protein sequence ID" value="WOH10509.1"/>
    <property type="molecule type" value="Genomic_DNA"/>
</dbReference>
<evidence type="ECO:0000256" key="2">
    <source>
        <dbReference type="ARBA" id="ARBA00004496"/>
    </source>
</evidence>
<reference evidence="10" key="2">
    <citation type="submission" date="2022-03" db="EMBL/GenBank/DDBJ databases">
        <title>Draft title - Genomic analysis of global carrot germplasm unveils the trajectory of domestication and the origin of high carotenoid orange carrot.</title>
        <authorList>
            <person name="Iorizzo M."/>
            <person name="Ellison S."/>
            <person name="Senalik D."/>
            <person name="Macko-Podgorni A."/>
            <person name="Grzebelus D."/>
            <person name="Bostan H."/>
            <person name="Rolling W."/>
            <person name="Curaba J."/>
            <person name="Simon P."/>
        </authorList>
    </citation>
    <scope>NUCLEOTIDE SEQUENCE</scope>
    <source>
        <tissue evidence="10">Leaf</tissue>
    </source>
</reference>
<dbReference type="CDD" id="cd00519">
    <property type="entry name" value="Lipase_3"/>
    <property type="match status" value="1"/>
</dbReference>
<proteinExistence type="predicted"/>
<dbReference type="OrthoDB" id="426718at2759"/>
<evidence type="ECO:0000313" key="10">
    <source>
        <dbReference type="EMBL" id="WOH10509.1"/>
    </source>
</evidence>
<evidence type="ECO:0000256" key="6">
    <source>
        <dbReference type="ARBA" id="ARBA00023242"/>
    </source>
</evidence>
<dbReference type="InterPro" id="IPR002921">
    <property type="entry name" value="Fungal_lipase-type"/>
</dbReference>
<dbReference type="KEGG" id="dcr:108193772"/>
<keyword evidence="6" id="KW-0539">Nucleus</keyword>
<dbReference type="InterPro" id="IPR044214">
    <property type="entry name" value="EDS1-like"/>
</dbReference>
<evidence type="ECO:0000259" key="8">
    <source>
        <dbReference type="Pfam" id="PF18117"/>
    </source>
</evidence>
<dbReference type="GO" id="GO:0006629">
    <property type="term" value="P:lipid metabolic process"/>
    <property type="evidence" value="ECO:0007669"/>
    <property type="project" value="InterPro"/>
</dbReference>
<reference evidence="9" key="1">
    <citation type="journal article" date="2016" name="Nat. Genet.">
        <title>A high-quality carrot genome assembly provides new insights into carotenoid accumulation and asterid genome evolution.</title>
        <authorList>
            <person name="Iorizzo M."/>
            <person name="Ellison S."/>
            <person name="Senalik D."/>
            <person name="Zeng P."/>
            <person name="Satapoomin P."/>
            <person name="Huang J."/>
            <person name="Bowman M."/>
            <person name="Iovene M."/>
            <person name="Sanseverino W."/>
            <person name="Cavagnaro P."/>
            <person name="Yildiz M."/>
            <person name="Macko-Podgorni A."/>
            <person name="Moranska E."/>
            <person name="Grzebelus E."/>
            <person name="Grzebelus D."/>
            <person name="Ashrafi H."/>
            <person name="Zheng Z."/>
            <person name="Cheng S."/>
            <person name="Spooner D."/>
            <person name="Van Deynze A."/>
            <person name="Simon P."/>
        </authorList>
    </citation>
    <scope>NUCLEOTIDE SEQUENCE [LARGE SCALE GENOMIC DNA]</scope>
    <source>
        <tissue evidence="9">Leaf</tissue>
    </source>
</reference>
<dbReference type="Pfam" id="PF01764">
    <property type="entry name" value="Lipase_3"/>
    <property type="match status" value="1"/>
</dbReference>
<dbReference type="GO" id="GO:0005737">
    <property type="term" value="C:cytoplasm"/>
    <property type="evidence" value="ECO:0007669"/>
    <property type="project" value="UniProtKB-SubCell"/>
</dbReference>
<dbReference type="PANTHER" id="PTHR47090">
    <property type="entry name" value="PROTEIN EDS1-RELATED"/>
    <property type="match status" value="1"/>
</dbReference>
<dbReference type="Proteomes" id="UP000077755">
    <property type="component" value="Chromosome 7"/>
</dbReference>
<comment type="subcellular location">
    <subcellularLocation>
        <location evidence="2">Cytoplasm</location>
    </subcellularLocation>
    <subcellularLocation>
        <location evidence="1">Nucleus</location>
    </subcellularLocation>
</comment>
<dbReference type="GO" id="GO:0016787">
    <property type="term" value="F:hydrolase activity"/>
    <property type="evidence" value="ECO:0007669"/>
    <property type="project" value="UniProtKB-KW"/>
</dbReference>
<feature type="domain" description="Fungal lipase-type" evidence="7">
    <location>
        <begin position="46"/>
        <end position="192"/>
    </location>
</feature>
<dbReference type="GO" id="GO:0006952">
    <property type="term" value="P:defense response"/>
    <property type="evidence" value="ECO:0007669"/>
    <property type="project" value="UniProtKB-KW"/>
</dbReference>
<dbReference type="PANTHER" id="PTHR47090:SF2">
    <property type="entry name" value="PROTEIN EDS1-RELATED"/>
    <property type="match status" value="1"/>
</dbReference>
<dbReference type="EMBL" id="LNRQ01000007">
    <property type="protein sequence ID" value="KZM89024.1"/>
    <property type="molecule type" value="Genomic_DNA"/>
</dbReference>
<dbReference type="InterPro" id="IPR041266">
    <property type="entry name" value="EDS1_EP"/>
</dbReference>
<keyword evidence="11" id="KW-1185">Reference proteome</keyword>
<evidence type="ECO:0000313" key="11">
    <source>
        <dbReference type="Proteomes" id="UP000077755"/>
    </source>
</evidence>
<keyword evidence="3" id="KW-0963">Cytoplasm</keyword>
<keyword evidence="5" id="KW-0611">Plant defense</keyword>
<evidence type="ECO:0000256" key="4">
    <source>
        <dbReference type="ARBA" id="ARBA00022801"/>
    </source>
</evidence>
<dbReference type="GO" id="GO:0005634">
    <property type="term" value="C:nucleus"/>
    <property type="evidence" value="ECO:0007669"/>
    <property type="project" value="UniProtKB-SubCell"/>
</dbReference>
<protein>
    <submittedName>
        <fullName evidence="9">Uncharacterized protein</fullName>
    </submittedName>
</protein>
<gene>
    <name evidence="9" type="ORF">DCAR_026099</name>
    <name evidence="10" type="ORF">DCAR_0729978</name>
</gene>
<evidence type="ECO:0000256" key="5">
    <source>
        <dbReference type="ARBA" id="ARBA00022821"/>
    </source>
</evidence>
<dbReference type="SUPFAM" id="SSF53474">
    <property type="entry name" value="alpha/beta-Hydrolases"/>
    <property type="match status" value="1"/>
</dbReference>
<evidence type="ECO:0000259" key="7">
    <source>
        <dbReference type="Pfam" id="PF01764"/>
    </source>
</evidence>
<dbReference type="Pfam" id="PF18117">
    <property type="entry name" value="EDS1_EP"/>
    <property type="match status" value="1"/>
</dbReference>
<name>A0A164UL46_DAUCS</name>
<dbReference type="ESTHER" id="daucs-a0a164ul46">
    <property type="family name" value="Plant_lipase_EDS1-like"/>
</dbReference>
<sequence length="599" mass="68635">MEENMINAIAMSNDLINGACSASMKAHKSGKNYRRIKIQGSTDVVFAFAGSWSVNEFFKQKSFGEEEIDLKMFRSMRSIGPDETALVNAAFAEKYKSLHKSLKIEVDKDLKKGRQIVFAGHSSGGAVAIFATLWFLENTNHTVGERIPFHCLTFGSPLAGDKIFGHAIRREDWSRYFTHFVMKHDIVPRIMLAPVTRIEGELQKALNFFKNYRTASSQNQLLQPQVLYKEVMRNASSVASCSASGLMGCPNTLLESLSTYVESSPYRPFGKYVFCTGNGKLVVVENSDAVLQMLFYSSQVDSEAEEGEIALKSLHEHMCYEEELQKSLAMKKVICLNHLQNLPLDSVGSTLNEDSTDVALNDLGLSARARLCLRAAGEFEDQKKRNQSHIEKYEVIIAKALNEIQAYQINCEGRNMNYYDAFKHQKDSKIDFKANIKRIELSGMWDEIMDLLQNYELPDGFEGRQDWIKLGTEFRELVEPIDIANYYRHFKNDDCGPYMRNGRPRRYRFTQRWSEHASKTEFRPISSSSFWAEVEELRNEKFEDIKEKLEPLEKALQIWQDDGKLCKHVFSHGSTVAEWWKTLPDQYRSTSCLAQYMSN</sequence>
<dbReference type="STRING" id="79200.A0A164UL46"/>
<accession>A0A164UL46</accession>
<evidence type="ECO:0000256" key="1">
    <source>
        <dbReference type="ARBA" id="ARBA00004123"/>
    </source>
</evidence>
<dbReference type="InterPro" id="IPR029058">
    <property type="entry name" value="AB_hydrolase_fold"/>
</dbReference>
<keyword evidence="4" id="KW-0378">Hydrolase</keyword>
<dbReference type="Gene3D" id="3.40.50.1820">
    <property type="entry name" value="alpha/beta hydrolase"/>
    <property type="match status" value="1"/>
</dbReference>
<evidence type="ECO:0000313" key="9">
    <source>
        <dbReference type="EMBL" id="KZM89024.1"/>
    </source>
</evidence>
<dbReference type="Gramene" id="KZM89024">
    <property type="protein sequence ID" value="KZM89024"/>
    <property type="gene ID" value="DCAR_026099"/>
</dbReference>
<feature type="domain" description="EDS1 EP" evidence="8">
    <location>
        <begin position="403"/>
        <end position="594"/>
    </location>
</feature>